<name>A0A8T1GZX7_9STRA</name>
<dbReference type="Proteomes" id="UP000760860">
    <property type="component" value="Unassembled WGS sequence"/>
</dbReference>
<dbReference type="EMBL" id="RCMV01006030">
    <property type="protein sequence ID" value="KAG3180736.1"/>
    <property type="molecule type" value="Genomic_DNA"/>
</dbReference>
<gene>
    <name evidence="2" type="ORF">PC129_g25413</name>
</gene>
<evidence type="ECO:0000313" key="3">
    <source>
        <dbReference type="Proteomes" id="UP000760860"/>
    </source>
</evidence>
<proteinExistence type="predicted"/>
<evidence type="ECO:0000313" key="2">
    <source>
        <dbReference type="EMBL" id="KAG3180736.1"/>
    </source>
</evidence>
<accession>A0A8T1GZX7</accession>
<dbReference type="AlphaFoldDB" id="A0A8T1GZX7"/>
<organism evidence="2 3">
    <name type="scientific">Phytophthora cactorum</name>
    <dbReference type="NCBI Taxonomy" id="29920"/>
    <lineage>
        <taxon>Eukaryota</taxon>
        <taxon>Sar</taxon>
        <taxon>Stramenopiles</taxon>
        <taxon>Oomycota</taxon>
        <taxon>Peronosporomycetes</taxon>
        <taxon>Peronosporales</taxon>
        <taxon>Peronosporaceae</taxon>
        <taxon>Phytophthora</taxon>
    </lineage>
</organism>
<feature type="non-terminal residue" evidence="2">
    <location>
        <position position="1"/>
    </location>
</feature>
<protein>
    <submittedName>
        <fullName evidence="2">Uncharacterized protein</fullName>
    </submittedName>
</protein>
<reference evidence="2" key="1">
    <citation type="submission" date="2018-05" db="EMBL/GenBank/DDBJ databases">
        <title>Effector identification in a new, highly contiguous assembly of the strawberry crown rot pathogen Phytophthora cactorum.</title>
        <authorList>
            <person name="Armitage A.D."/>
            <person name="Nellist C.F."/>
            <person name="Bates H."/>
            <person name="Vickerstaff R.J."/>
            <person name="Harrison R.J."/>
        </authorList>
    </citation>
    <scope>NUCLEOTIDE SEQUENCE</scope>
    <source>
        <strain evidence="2">P421</strain>
    </source>
</reference>
<evidence type="ECO:0000256" key="1">
    <source>
        <dbReference type="SAM" id="MobiDB-lite"/>
    </source>
</evidence>
<comment type="caution">
    <text evidence="2">The sequence shown here is derived from an EMBL/GenBank/DDBJ whole genome shotgun (WGS) entry which is preliminary data.</text>
</comment>
<feature type="compositionally biased region" description="Basic residues" evidence="1">
    <location>
        <begin position="66"/>
        <end position="85"/>
    </location>
</feature>
<sequence length="85" mass="9211">AVSIAKHAKDVQERRIRSGIRFNTTASAAQAAAAAPQGLNPDGSRIDSRSIDELLKFIEGGDQKNKTSKKRPSRGNPKRRGQATR</sequence>
<feature type="compositionally biased region" description="Basic and acidic residues" evidence="1">
    <location>
        <begin position="56"/>
        <end position="65"/>
    </location>
</feature>
<feature type="region of interest" description="Disordered" evidence="1">
    <location>
        <begin position="56"/>
        <end position="85"/>
    </location>
</feature>